<feature type="compositionally biased region" description="Polar residues" evidence="2">
    <location>
        <begin position="112"/>
        <end position="134"/>
    </location>
</feature>
<gene>
    <name evidence="3" type="ORF">KGM_200969</name>
</gene>
<evidence type="ECO:0000313" key="4">
    <source>
        <dbReference type="Proteomes" id="UP000007151"/>
    </source>
</evidence>
<name>A0A212F0J2_DANPL</name>
<feature type="compositionally biased region" description="Basic and acidic residues" evidence="2">
    <location>
        <begin position="1464"/>
        <end position="1484"/>
    </location>
</feature>
<feature type="region of interest" description="Disordered" evidence="2">
    <location>
        <begin position="1447"/>
        <end position="1489"/>
    </location>
</feature>
<protein>
    <submittedName>
        <fullName evidence="3">Uncharacterized protein</fullName>
    </submittedName>
</protein>
<dbReference type="InParanoid" id="A0A212F0J2"/>
<feature type="compositionally biased region" description="Basic and acidic residues" evidence="2">
    <location>
        <begin position="1416"/>
        <end position="1427"/>
    </location>
</feature>
<keyword evidence="1" id="KW-0175">Coiled coil</keyword>
<keyword evidence="4" id="KW-1185">Reference proteome</keyword>
<dbReference type="EMBL" id="AGBW02011095">
    <property type="protein sequence ID" value="OWR47221.1"/>
    <property type="molecule type" value="Genomic_DNA"/>
</dbReference>
<feature type="compositionally biased region" description="Polar residues" evidence="2">
    <location>
        <begin position="1447"/>
        <end position="1458"/>
    </location>
</feature>
<dbReference type="eggNOG" id="ENOG502TAZS">
    <property type="taxonomic scope" value="Eukaryota"/>
</dbReference>
<feature type="compositionally biased region" description="Polar residues" evidence="2">
    <location>
        <begin position="1100"/>
        <end position="1114"/>
    </location>
</feature>
<dbReference type="Proteomes" id="UP000007151">
    <property type="component" value="Unassembled WGS sequence"/>
</dbReference>
<sequence>MHEIPECLKRRYKALDELIKDLSTYGATHPDLNASSDDPEIKLMCEFWNILKEDPDVNLKQAVQQRMGLSSNNSGLFGKGVECYMAGCCQKNNTKKPESPNKTRNVPVHSCKSGSEGTKTPQKGLTSRDSTRSISPKADQPLHKVLCNLKEAASFEKKCQGKVNELLENQKHLQDQITGLEQKERDGAQLLKQADCMWSCMEESYKRKIAESLERQKGLLKQLKEVEASNKKWRNNKKDLDFQLNNVTKCHQEIVEQINEKTNDVKCIEMEIESFKNRIESDKKDLDIAQKSMVNKKKASDGRLATIALQVTKLENILKEEKKIKETKEAEGREYIKEARNDLQKLCKVLLQKKLENEDMRAEKEALLLEIEMLKQTCDQCREKCKNKQESLIDEIKTIDKEIAEFKVRCIRCHQCVDTGDVRSLCTDCPRCLNERECLVDGDHCSPDHTMDCVCATVKQKFLDNVFDNMYTLLERQIKTGPGKAVAEAVMDCLKKSKNGKINDQTKKILQDFILTSVKKNLKLTIIGGAVKTRCEMDSETYKQLMLCLKEVKVTKPPKVDRGTDSKKDPCKRWGGPSECNCPKGPKACVCIGKGLLPTSETQTCPPQSEPEDDANVISCPYRENGSCGVECAARAPVDVGREVAAWKPDPCQGPSCQFRNMRAAQCVLGPEVLASISGKGFINSFDASSPRMSGKQATCKCSGTPTIPCVCHKDLRSQPRQNIIQEVLGRYTDVTPIEKVVSVDGNSIRETNGNIKARDATVDDIMFSRQNIKSNSYYNKSTQFCDCSCNSMISVIEQFTEKYNHTDKGQLIKTAFNENCINKIIHSHPKYNTKKSSCQSIELRGEEINGAGMRSSRRLQIYVTQENICKEVNELMKDVIAFDDTVKCNDLCEWVSLNSFIKEVTTLTQITPDASNAMIVQDQLRQELKGKLSNAKSIKENIVREVKKDTKQLKANMSGMCDQSCADVEKSLDSRDNQESNKHIKFKNANVENKLDVPIKYVQVDVRDNNNRSDSSSILKSNANNLKIALNQKLIALLESKMEEKKILPLKFKNGENGELLVDFQTDDSMSEGEARILAKKSPSGNIFLEIEKNEQINKQRSNGYANSTNTNTKDGKEDSRETDENCASKIFQVKVIGTPELNEKDEFFALKSTRSGNFEIVLDKEFEKWYKETVKNQEGEDDEYYMRLKRTDSGNYVLNVEDNNESTLHSKNALLVKSDSGNIKVIVNEAAKSPMKKESFSKSILSPKTFKDLLQKLPASCKELQMENIKKSHLRPQKSISDSGLYGRTKFDLQNEQYFPSDNTPVLNMTSSGEFTVTLNKEAKKSFINNLKNYLSTSSKGLVPIRRSVSGVIYVDLSSSNNLSNYGTVKITPSGNIYITLDNQLGFAKEIFGNNKNRKMDGENQSSQNKRMSPYKESDSQKCQNCDKTKRCDCKKMRDKANNWCSKRSVDGSSETHPGRSKKGDIKQIFRNNCDKKTESKNNKSNYKQYSNSISEKKAPHIVIKPCQCQPTINNNSKENDYSVCPYHINRYDKVSNEILEISGVCRNSKNTKEENILAIKEAKPVQSDRKGFDWDSLEYLPPQLPPFLTRFNFI</sequence>
<proteinExistence type="predicted"/>
<evidence type="ECO:0000313" key="3">
    <source>
        <dbReference type="EMBL" id="OWR47221.1"/>
    </source>
</evidence>
<comment type="caution">
    <text evidence="3">The sequence shown here is derived from an EMBL/GenBank/DDBJ whole genome shotgun (WGS) entry which is preliminary data.</text>
</comment>
<evidence type="ECO:0000256" key="2">
    <source>
        <dbReference type="SAM" id="MobiDB-lite"/>
    </source>
</evidence>
<feature type="region of interest" description="Disordered" evidence="2">
    <location>
        <begin position="1099"/>
        <end position="1125"/>
    </location>
</feature>
<organism evidence="3 4">
    <name type="scientific">Danaus plexippus plexippus</name>
    <dbReference type="NCBI Taxonomy" id="278856"/>
    <lineage>
        <taxon>Eukaryota</taxon>
        <taxon>Metazoa</taxon>
        <taxon>Ecdysozoa</taxon>
        <taxon>Arthropoda</taxon>
        <taxon>Hexapoda</taxon>
        <taxon>Insecta</taxon>
        <taxon>Pterygota</taxon>
        <taxon>Neoptera</taxon>
        <taxon>Endopterygota</taxon>
        <taxon>Lepidoptera</taxon>
        <taxon>Glossata</taxon>
        <taxon>Ditrysia</taxon>
        <taxon>Papilionoidea</taxon>
        <taxon>Nymphalidae</taxon>
        <taxon>Danainae</taxon>
        <taxon>Danaini</taxon>
        <taxon>Danaina</taxon>
        <taxon>Danaus</taxon>
        <taxon>Danaus</taxon>
    </lineage>
</organism>
<feature type="compositionally biased region" description="Basic and acidic residues" evidence="2">
    <location>
        <begin position="1115"/>
        <end position="1125"/>
    </location>
</feature>
<evidence type="ECO:0000256" key="1">
    <source>
        <dbReference type="SAM" id="Coils"/>
    </source>
</evidence>
<feature type="region of interest" description="Disordered" evidence="2">
    <location>
        <begin position="1397"/>
        <end position="1427"/>
    </location>
</feature>
<dbReference type="KEGG" id="dpl:KGM_200969"/>
<feature type="coiled-coil region" evidence="1">
    <location>
        <begin position="216"/>
        <end position="402"/>
    </location>
</feature>
<accession>A0A212F0J2</accession>
<reference evidence="3 4" key="1">
    <citation type="journal article" date="2011" name="Cell">
        <title>The monarch butterfly genome yields insights into long-distance migration.</title>
        <authorList>
            <person name="Zhan S."/>
            <person name="Merlin C."/>
            <person name="Boore J.L."/>
            <person name="Reppert S.M."/>
        </authorList>
    </citation>
    <scope>NUCLEOTIDE SEQUENCE [LARGE SCALE GENOMIC DNA]</scope>
    <source>
        <strain evidence="3">F-2</strain>
    </source>
</reference>
<feature type="region of interest" description="Disordered" evidence="2">
    <location>
        <begin position="94"/>
        <end position="137"/>
    </location>
</feature>